<keyword evidence="1" id="KW-0147">Chitin-binding</keyword>
<comment type="similarity">
    <text evidence="4">Belongs to the secreted LysM effector family.</text>
</comment>
<dbReference type="CDD" id="cd00118">
    <property type="entry name" value="LysM"/>
    <property type="match status" value="2"/>
</dbReference>
<dbReference type="Pfam" id="PF01476">
    <property type="entry name" value="LysM"/>
    <property type="match status" value="2"/>
</dbReference>
<dbReference type="SUPFAM" id="SSF54106">
    <property type="entry name" value="LysM domain"/>
    <property type="match status" value="2"/>
</dbReference>
<dbReference type="Proteomes" id="UP001287356">
    <property type="component" value="Unassembled WGS sequence"/>
</dbReference>
<feature type="region of interest" description="Disordered" evidence="5">
    <location>
        <begin position="158"/>
        <end position="186"/>
    </location>
</feature>
<evidence type="ECO:0000256" key="5">
    <source>
        <dbReference type="SAM" id="MobiDB-lite"/>
    </source>
</evidence>
<evidence type="ECO:0000256" key="6">
    <source>
        <dbReference type="SAM" id="SignalP"/>
    </source>
</evidence>
<comment type="caution">
    <text evidence="8">The sequence shown here is derived from an EMBL/GenBank/DDBJ whole genome shotgun (WGS) entry which is preliminary data.</text>
</comment>
<gene>
    <name evidence="8" type="ORF">B0T24DRAFT_718648</name>
</gene>
<accession>A0AAE0NAM3</accession>
<evidence type="ECO:0000313" key="9">
    <source>
        <dbReference type="Proteomes" id="UP001287356"/>
    </source>
</evidence>
<feature type="signal peptide" evidence="6">
    <location>
        <begin position="1"/>
        <end position="18"/>
    </location>
</feature>
<dbReference type="PANTHER" id="PTHR34997:SF2">
    <property type="entry name" value="LYSM DOMAIN-CONTAINING PROTEIN-RELATED"/>
    <property type="match status" value="1"/>
</dbReference>
<dbReference type="PANTHER" id="PTHR34997">
    <property type="entry name" value="AM15"/>
    <property type="match status" value="1"/>
</dbReference>
<feature type="compositionally biased region" description="Pro residues" evidence="5">
    <location>
        <begin position="87"/>
        <end position="98"/>
    </location>
</feature>
<dbReference type="AlphaFoldDB" id="A0AAE0NAM3"/>
<keyword evidence="2 6" id="KW-0732">Signal</keyword>
<dbReference type="EMBL" id="JAULSN010000003">
    <property type="protein sequence ID" value="KAK3376258.1"/>
    <property type="molecule type" value="Genomic_DNA"/>
</dbReference>
<protein>
    <recommendedName>
        <fullName evidence="7">LysM domain-containing protein</fullName>
    </recommendedName>
</protein>
<dbReference type="InterPro" id="IPR036779">
    <property type="entry name" value="LysM_dom_sf"/>
</dbReference>
<feature type="region of interest" description="Disordered" evidence="5">
    <location>
        <begin position="85"/>
        <end position="108"/>
    </location>
</feature>
<dbReference type="GO" id="GO:0008061">
    <property type="term" value="F:chitin binding"/>
    <property type="evidence" value="ECO:0007669"/>
    <property type="project" value="UniProtKB-KW"/>
</dbReference>
<evidence type="ECO:0000256" key="1">
    <source>
        <dbReference type="ARBA" id="ARBA00022669"/>
    </source>
</evidence>
<evidence type="ECO:0000259" key="7">
    <source>
        <dbReference type="PROSITE" id="PS51782"/>
    </source>
</evidence>
<feature type="compositionally biased region" description="Low complexity" evidence="5">
    <location>
        <begin position="158"/>
        <end position="180"/>
    </location>
</feature>
<evidence type="ECO:0000256" key="3">
    <source>
        <dbReference type="ARBA" id="ARBA00023026"/>
    </source>
</evidence>
<keyword evidence="9" id="KW-1185">Reference proteome</keyword>
<dbReference type="PROSITE" id="PS51782">
    <property type="entry name" value="LYSM"/>
    <property type="match status" value="2"/>
</dbReference>
<feature type="domain" description="LysM" evidence="7">
    <location>
        <begin position="199"/>
        <end position="245"/>
    </location>
</feature>
<name>A0AAE0NAM3_9PEZI</name>
<reference evidence="8" key="2">
    <citation type="submission" date="2023-06" db="EMBL/GenBank/DDBJ databases">
        <authorList>
            <consortium name="Lawrence Berkeley National Laboratory"/>
            <person name="Haridas S."/>
            <person name="Hensen N."/>
            <person name="Bonometti L."/>
            <person name="Westerberg I."/>
            <person name="Brannstrom I.O."/>
            <person name="Guillou S."/>
            <person name="Cros-Aarteil S."/>
            <person name="Calhoun S."/>
            <person name="Kuo A."/>
            <person name="Mondo S."/>
            <person name="Pangilinan J."/>
            <person name="Riley R."/>
            <person name="Labutti K."/>
            <person name="Andreopoulos B."/>
            <person name="Lipzen A."/>
            <person name="Chen C."/>
            <person name="Yanf M."/>
            <person name="Daum C."/>
            <person name="Ng V."/>
            <person name="Clum A."/>
            <person name="Steindorff A."/>
            <person name="Ohm R."/>
            <person name="Martin F."/>
            <person name="Silar P."/>
            <person name="Natvig D."/>
            <person name="Lalanne C."/>
            <person name="Gautier V."/>
            <person name="Ament-Velasquez S.L."/>
            <person name="Kruys A."/>
            <person name="Hutchinson M.I."/>
            <person name="Powell A.J."/>
            <person name="Barry K."/>
            <person name="Miller A.N."/>
            <person name="Grigoriev I.V."/>
            <person name="Debuchy R."/>
            <person name="Gladieux P."/>
            <person name="Thoren M.H."/>
            <person name="Johannesson H."/>
        </authorList>
    </citation>
    <scope>NUCLEOTIDE SEQUENCE</scope>
    <source>
        <strain evidence="8">CBS 958.72</strain>
    </source>
</reference>
<reference evidence="8" key="1">
    <citation type="journal article" date="2023" name="Mol. Phylogenet. Evol.">
        <title>Genome-scale phylogeny and comparative genomics of the fungal order Sordariales.</title>
        <authorList>
            <person name="Hensen N."/>
            <person name="Bonometti L."/>
            <person name="Westerberg I."/>
            <person name="Brannstrom I.O."/>
            <person name="Guillou S."/>
            <person name="Cros-Aarteil S."/>
            <person name="Calhoun S."/>
            <person name="Haridas S."/>
            <person name="Kuo A."/>
            <person name="Mondo S."/>
            <person name="Pangilinan J."/>
            <person name="Riley R."/>
            <person name="LaButti K."/>
            <person name="Andreopoulos B."/>
            <person name="Lipzen A."/>
            <person name="Chen C."/>
            <person name="Yan M."/>
            <person name="Daum C."/>
            <person name="Ng V."/>
            <person name="Clum A."/>
            <person name="Steindorff A."/>
            <person name="Ohm R.A."/>
            <person name="Martin F."/>
            <person name="Silar P."/>
            <person name="Natvig D.O."/>
            <person name="Lalanne C."/>
            <person name="Gautier V."/>
            <person name="Ament-Velasquez S.L."/>
            <person name="Kruys A."/>
            <person name="Hutchinson M.I."/>
            <person name="Powell A.J."/>
            <person name="Barry K."/>
            <person name="Miller A.N."/>
            <person name="Grigoriev I.V."/>
            <person name="Debuchy R."/>
            <person name="Gladieux P."/>
            <person name="Hiltunen Thoren M."/>
            <person name="Johannesson H."/>
        </authorList>
    </citation>
    <scope>NUCLEOTIDE SEQUENCE</scope>
    <source>
        <strain evidence="8">CBS 958.72</strain>
    </source>
</reference>
<proteinExistence type="inferred from homology"/>
<feature type="chain" id="PRO_5041991091" description="LysM domain-containing protein" evidence="6">
    <location>
        <begin position="19"/>
        <end position="301"/>
    </location>
</feature>
<dbReference type="SMART" id="SM00257">
    <property type="entry name" value="LysM"/>
    <property type="match status" value="2"/>
</dbReference>
<keyword evidence="3" id="KW-0843">Virulence</keyword>
<evidence type="ECO:0000313" key="8">
    <source>
        <dbReference type="EMBL" id="KAK3376258.1"/>
    </source>
</evidence>
<organism evidence="8 9">
    <name type="scientific">Lasiosphaeria ovina</name>
    <dbReference type="NCBI Taxonomy" id="92902"/>
    <lineage>
        <taxon>Eukaryota</taxon>
        <taxon>Fungi</taxon>
        <taxon>Dikarya</taxon>
        <taxon>Ascomycota</taxon>
        <taxon>Pezizomycotina</taxon>
        <taxon>Sordariomycetes</taxon>
        <taxon>Sordariomycetidae</taxon>
        <taxon>Sordariales</taxon>
        <taxon>Lasiosphaeriaceae</taxon>
        <taxon>Lasiosphaeria</taxon>
    </lineage>
</organism>
<evidence type="ECO:0000256" key="4">
    <source>
        <dbReference type="ARBA" id="ARBA00044955"/>
    </source>
</evidence>
<sequence>MQPFLSLLALALAICTTATNIHGGHSHFAKHYVAARRVAPRQVPSYTSPTAPQQTGTFLTWNPAVSSNCTATLSPGILYCVGDPTARPSPLPTPPPSDNPHGPQPQHAGTAADCAAFWLVGGSDTCAVLAEAHGSDCSGLVSGYFICVASESEGPVSSAASSSAAPSSSVASSSTTSTPPTIWPTPTPTQAGMAASFSHFYLVEAGDKCWDISVAAGISLGTLYALNPGVGAECIDLQAGYFICLATAAAHPTPTTITAGPPRYYIVRGGDSCWDIAVALGVSLGTFLARNPALGDECGGL</sequence>
<feature type="domain" description="LysM" evidence="7">
    <location>
        <begin position="263"/>
        <end position="301"/>
    </location>
</feature>
<dbReference type="Gene3D" id="3.10.350.10">
    <property type="entry name" value="LysM domain"/>
    <property type="match status" value="2"/>
</dbReference>
<evidence type="ECO:0000256" key="2">
    <source>
        <dbReference type="ARBA" id="ARBA00022729"/>
    </source>
</evidence>
<dbReference type="InterPro" id="IPR052210">
    <property type="entry name" value="LysM1-like"/>
</dbReference>
<dbReference type="InterPro" id="IPR018392">
    <property type="entry name" value="LysM"/>
</dbReference>